<keyword evidence="3" id="KW-1185">Reference proteome</keyword>
<organism evidence="2 3">
    <name type="scientific">Methanosarcina horonobensis HB-1 = JCM 15518</name>
    <dbReference type="NCBI Taxonomy" id="1434110"/>
    <lineage>
        <taxon>Archaea</taxon>
        <taxon>Methanobacteriati</taxon>
        <taxon>Methanobacteriota</taxon>
        <taxon>Stenosarchaea group</taxon>
        <taxon>Methanomicrobia</taxon>
        <taxon>Methanosarcinales</taxon>
        <taxon>Methanosarcinaceae</taxon>
        <taxon>Methanosarcina</taxon>
    </lineage>
</organism>
<dbReference type="OrthoDB" id="148267at2157"/>
<name>A0A0E3SC22_9EURY</name>
<reference evidence="2 3" key="1">
    <citation type="submission" date="2014-07" db="EMBL/GenBank/DDBJ databases">
        <title>Methanogenic archaea and the global carbon cycle.</title>
        <authorList>
            <person name="Henriksen J.R."/>
            <person name="Luke J."/>
            <person name="Reinhart S."/>
            <person name="Benedict M.N."/>
            <person name="Youngblut N.D."/>
            <person name="Metcalf M.E."/>
            <person name="Whitaker R.J."/>
            <person name="Metcalf W.W."/>
        </authorList>
    </citation>
    <scope>NUCLEOTIDE SEQUENCE [LARGE SCALE GENOMIC DNA]</scope>
    <source>
        <strain evidence="2 3">HB-1</strain>
    </source>
</reference>
<gene>
    <name evidence="2" type="ORF">MSHOH_1923</name>
</gene>
<dbReference type="EMBL" id="CP009516">
    <property type="protein sequence ID" value="AKB78406.1"/>
    <property type="molecule type" value="Genomic_DNA"/>
</dbReference>
<dbReference type="Proteomes" id="UP000033101">
    <property type="component" value="Chromosome"/>
</dbReference>
<evidence type="ECO:0000313" key="3">
    <source>
        <dbReference type="Proteomes" id="UP000033101"/>
    </source>
</evidence>
<feature type="region of interest" description="Disordered" evidence="1">
    <location>
        <begin position="236"/>
        <end position="264"/>
    </location>
</feature>
<dbReference type="PATRIC" id="fig|1434110.4.peg.2448"/>
<proteinExistence type="predicted"/>
<dbReference type="STRING" id="1434110.MSHOH_1923"/>
<dbReference type="GeneID" id="24831150"/>
<evidence type="ECO:0000256" key="1">
    <source>
        <dbReference type="SAM" id="MobiDB-lite"/>
    </source>
</evidence>
<accession>A0A0E3SC22</accession>
<dbReference type="RefSeq" id="WP_048139408.1">
    <property type="nucleotide sequence ID" value="NZ_CP009516.1"/>
</dbReference>
<dbReference type="AlphaFoldDB" id="A0A0E3SC22"/>
<protein>
    <submittedName>
        <fullName evidence="2">Uncharacterized protein</fullName>
    </submittedName>
</protein>
<sequence length="539" mass="59921">MTDRHRLKYLELLGTTPKKAKPAHVDLSFSSTQKTELVKGTQVSTEVAGEKFYFSLDGDLDIIPAAFNIEKLIVDELTGGVFDRTSANQDGDLFFAPFGEQVRAGCTFYLGFGKESAIPPQTLSFMCYLYEKDLRAPGSHGNEQEYEFENAKLKWEISDLAGGYPWREVKSIDNTAGFKKSGRIILSELEGWKAVQSIPLMNFENSYFWLRCMVKESGYEYPPRIEKIRLNTIPATQDLTAGKGSEKEDEEGKEDREKGKGNGEEGNLKAGCIWKIEGAEHLEIINYMPAAGGRKTQTIDEAVEDFLRDFKIPYTAVTTSDYEYIALNAPGLRVAKAKAVPNYRPLRSQQAKSRGTEPTKSEYSKGSVTVIVIPYTPLEILRSPPTPSEGFIQAVCRHLDRHRLLGTEIHVISPDYVKVTVNVTVVPQEGNLDDSLVREGVLSALNRYIHPVKGGLDEQGWPIGRDVYLSELYELMETVAGVKCIIRLSVSGEPDAYPDSYGNLVLGSKFSSIYSGEHNVEIAREAKSCLKRGGLHSGN</sequence>
<evidence type="ECO:0000313" key="2">
    <source>
        <dbReference type="EMBL" id="AKB78406.1"/>
    </source>
</evidence>
<dbReference type="HOGENOM" id="CLU_024495_0_0_2"/>
<dbReference type="KEGG" id="mhor:MSHOH_1923"/>
<feature type="compositionally biased region" description="Basic and acidic residues" evidence="1">
    <location>
        <begin position="253"/>
        <end position="264"/>
    </location>
</feature>